<dbReference type="Pfam" id="PF03140">
    <property type="entry name" value="DUF247"/>
    <property type="match status" value="1"/>
</dbReference>
<dbReference type="EMBL" id="JAYKXN010000001">
    <property type="protein sequence ID" value="KAK7316627.1"/>
    <property type="molecule type" value="Genomic_DNA"/>
</dbReference>
<gene>
    <name evidence="1" type="ORF">RJT34_00233</name>
</gene>
<evidence type="ECO:0000313" key="1">
    <source>
        <dbReference type="EMBL" id="KAK7316627.1"/>
    </source>
</evidence>
<keyword evidence="2" id="KW-1185">Reference proteome</keyword>
<organism evidence="1 2">
    <name type="scientific">Clitoria ternatea</name>
    <name type="common">Butterfly pea</name>
    <dbReference type="NCBI Taxonomy" id="43366"/>
    <lineage>
        <taxon>Eukaryota</taxon>
        <taxon>Viridiplantae</taxon>
        <taxon>Streptophyta</taxon>
        <taxon>Embryophyta</taxon>
        <taxon>Tracheophyta</taxon>
        <taxon>Spermatophyta</taxon>
        <taxon>Magnoliopsida</taxon>
        <taxon>eudicotyledons</taxon>
        <taxon>Gunneridae</taxon>
        <taxon>Pentapetalae</taxon>
        <taxon>rosids</taxon>
        <taxon>fabids</taxon>
        <taxon>Fabales</taxon>
        <taxon>Fabaceae</taxon>
        <taxon>Papilionoideae</taxon>
        <taxon>50 kb inversion clade</taxon>
        <taxon>NPAAA clade</taxon>
        <taxon>indigoferoid/millettioid clade</taxon>
        <taxon>Phaseoleae</taxon>
        <taxon>Clitoria</taxon>
    </lineage>
</organism>
<dbReference type="AlphaFoldDB" id="A0AAN9KI70"/>
<comment type="caution">
    <text evidence="1">The sequence shown here is derived from an EMBL/GenBank/DDBJ whole genome shotgun (WGS) entry which is preliminary data.</text>
</comment>
<reference evidence="1 2" key="1">
    <citation type="submission" date="2024-01" db="EMBL/GenBank/DDBJ databases">
        <title>The genomes of 5 underutilized Papilionoideae crops provide insights into root nodulation and disease resistance.</title>
        <authorList>
            <person name="Yuan L."/>
        </authorList>
    </citation>
    <scope>NUCLEOTIDE SEQUENCE [LARGE SCALE GENOMIC DNA]</scope>
    <source>
        <strain evidence="1">LY-2023</strain>
        <tissue evidence="1">Leaf</tissue>
    </source>
</reference>
<dbReference type="Proteomes" id="UP001359559">
    <property type="component" value="Unassembled WGS sequence"/>
</dbReference>
<name>A0AAN9KI70_CLITE</name>
<accession>A0AAN9KI70</accession>
<dbReference type="PANTHER" id="PTHR31549">
    <property type="entry name" value="PROTEIN, PUTATIVE (DUF247)-RELATED-RELATED"/>
    <property type="match status" value="1"/>
</dbReference>
<dbReference type="InterPro" id="IPR004158">
    <property type="entry name" value="DUF247_pln"/>
</dbReference>
<dbReference type="PANTHER" id="PTHR31549:SF259">
    <property type="match status" value="1"/>
</dbReference>
<protein>
    <submittedName>
        <fullName evidence="1">Uncharacterized protein</fullName>
    </submittedName>
</protein>
<proteinExistence type="predicted"/>
<sequence>MASSSNATSSNEDEPKLVIDINKILLQNLQSLSTDDKGLDLERAVCICRVPNSIRSIKSEVFTPCFVGLGLYHHSDYLIFTDKMKWGTAKRVFEDKLPDITDIFDHCCQNLKSYTTLESFYQTEIDAIPITESAAPPSANDDRSSALLLHQLIVDSIFLLAFSSHAYDIFMCSLANDSIGLTSNKERDSYYILTGTSWRMPLVDSSAREELSMDGLLRDIFMLENQIPIRALALICRVRGCGIDLKDTLHKITNLYSPVFAPESNPMHDDHLLGYMYQSIILSQMRFPISPVPFPIETVGWVFRF</sequence>
<evidence type="ECO:0000313" key="2">
    <source>
        <dbReference type="Proteomes" id="UP001359559"/>
    </source>
</evidence>